<reference evidence="1 2" key="1">
    <citation type="submission" date="2018-03" db="EMBL/GenBank/DDBJ databases">
        <title>Genomic Encyclopedia of Archaeal and Bacterial Type Strains, Phase II (KMG-II): from individual species to whole genera.</title>
        <authorList>
            <person name="Goeker M."/>
        </authorList>
    </citation>
    <scope>NUCLEOTIDE SEQUENCE [LARGE SCALE GENOMIC DNA]</scope>
    <source>
        <strain evidence="1 2">DSM 28354</strain>
    </source>
</reference>
<organism evidence="1 2">
    <name type="scientific">Spirosoma oryzae</name>
    <dbReference type="NCBI Taxonomy" id="1469603"/>
    <lineage>
        <taxon>Bacteria</taxon>
        <taxon>Pseudomonadati</taxon>
        <taxon>Bacteroidota</taxon>
        <taxon>Cytophagia</taxon>
        <taxon>Cytophagales</taxon>
        <taxon>Cytophagaceae</taxon>
        <taxon>Spirosoma</taxon>
    </lineage>
</organism>
<dbReference type="Proteomes" id="UP000238375">
    <property type="component" value="Unassembled WGS sequence"/>
</dbReference>
<evidence type="ECO:0000313" key="2">
    <source>
        <dbReference type="Proteomes" id="UP000238375"/>
    </source>
</evidence>
<gene>
    <name evidence="1" type="ORF">CLV58_101179</name>
</gene>
<dbReference type="EMBL" id="PVTE01000001">
    <property type="protein sequence ID" value="PRY47113.1"/>
    <property type="molecule type" value="Genomic_DNA"/>
</dbReference>
<dbReference type="AlphaFoldDB" id="A0A2T0TN89"/>
<accession>A0A2T0TN89</accession>
<keyword evidence="2" id="KW-1185">Reference proteome</keyword>
<name>A0A2T0TN89_9BACT</name>
<sequence>MSTFITDSSFYTISFLIICITKISETDSTKNDTWSFYFIWFDTNREIYNMAAVTSIRIIATQIKLFGPL</sequence>
<proteinExistence type="predicted"/>
<comment type="caution">
    <text evidence="1">The sequence shown here is derived from an EMBL/GenBank/DDBJ whole genome shotgun (WGS) entry which is preliminary data.</text>
</comment>
<protein>
    <submittedName>
        <fullName evidence="1">Uncharacterized protein</fullName>
    </submittedName>
</protein>
<evidence type="ECO:0000313" key="1">
    <source>
        <dbReference type="EMBL" id="PRY47113.1"/>
    </source>
</evidence>